<dbReference type="SUPFAM" id="SSF46894">
    <property type="entry name" value="C-terminal effector domain of the bipartite response regulators"/>
    <property type="match status" value="1"/>
</dbReference>
<dbReference type="GO" id="GO:0003677">
    <property type="term" value="F:DNA binding"/>
    <property type="evidence" value="ECO:0007669"/>
    <property type="project" value="UniProtKB-KW"/>
</dbReference>
<keyword evidence="6" id="KW-1185">Reference proteome</keyword>
<keyword evidence="1" id="KW-0805">Transcription regulation</keyword>
<reference evidence="6" key="1">
    <citation type="submission" date="2016-10" db="EMBL/GenBank/DDBJ databases">
        <authorList>
            <person name="Varghese N."/>
            <person name="Submissions S."/>
        </authorList>
    </citation>
    <scope>NUCLEOTIDE SEQUENCE [LARGE SCALE GENOMIC DNA]</scope>
    <source>
        <strain evidence="6">OR362-8,ATCC BAA-1266,JCM 13504</strain>
    </source>
</reference>
<dbReference type="Gene3D" id="1.10.10.10">
    <property type="entry name" value="Winged helix-like DNA-binding domain superfamily/Winged helix DNA-binding domain"/>
    <property type="match status" value="1"/>
</dbReference>
<accession>A0A1I5UYV7</accession>
<dbReference type="STRING" id="1227077.SAMN04515668_1126"/>
<dbReference type="EMBL" id="FOXS01000001">
    <property type="protein sequence ID" value="SFQ00362.1"/>
    <property type="molecule type" value="Genomic_DNA"/>
</dbReference>
<evidence type="ECO:0000256" key="1">
    <source>
        <dbReference type="ARBA" id="ARBA00023015"/>
    </source>
</evidence>
<dbReference type="InterPro" id="IPR016032">
    <property type="entry name" value="Sig_transdc_resp-reg_C-effctor"/>
</dbReference>
<feature type="domain" description="HTH luxR-type" evidence="4">
    <location>
        <begin position="178"/>
        <end position="243"/>
    </location>
</feature>
<organism evidence="5 6">
    <name type="scientific">Hymenobacter arizonensis</name>
    <name type="common">Siccationidurans arizonensis</name>
    <dbReference type="NCBI Taxonomy" id="1227077"/>
    <lineage>
        <taxon>Bacteria</taxon>
        <taxon>Pseudomonadati</taxon>
        <taxon>Bacteroidota</taxon>
        <taxon>Cytophagia</taxon>
        <taxon>Cytophagales</taxon>
        <taxon>Hymenobacteraceae</taxon>
        <taxon>Hymenobacter</taxon>
    </lineage>
</organism>
<dbReference type="CDD" id="cd06170">
    <property type="entry name" value="LuxR_C_like"/>
    <property type="match status" value="1"/>
</dbReference>
<dbReference type="PANTHER" id="PTHR44688">
    <property type="entry name" value="DNA-BINDING TRANSCRIPTIONAL ACTIVATOR DEVR_DOSR"/>
    <property type="match status" value="1"/>
</dbReference>
<dbReference type="AlphaFoldDB" id="A0A1I5UYV7"/>
<dbReference type="SMART" id="SM00421">
    <property type="entry name" value="HTH_LUXR"/>
    <property type="match status" value="1"/>
</dbReference>
<keyword evidence="2" id="KW-0238">DNA-binding</keyword>
<evidence type="ECO:0000256" key="2">
    <source>
        <dbReference type="ARBA" id="ARBA00023125"/>
    </source>
</evidence>
<dbReference type="PROSITE" id="PS00622">
    <property type="entry name" value="HTH_LUXR_1"/>
    <property type="match status" value="1"/>
</dbReference>
<proteinExistence type="predicted"/>
<dbReference type="Pfam" id="PF00196">
    <property type="entry name" value="GerE"/>
    <property type="match status" value="1"/>
</dbReference>
<keyword evidence="3" id="KW-0804">Transcription</keyword>
<dbReference type="Proteomes" id="UP000199029">
    <property type="component" value="Unassembled WGS sequence"/>
</dbReference>
<evidence type="ECO:0000313" key="6">
    <source>
        <dbReference type="Proteomes" id="UP000199029"/>
    </source>
</evidence>
<dbReference type="InterPro" id="IPR036388">
    <property type="entry name" value="WH-like_DNA-bd_sf"/>
</dbReference>
<evidence type="ECO:0000256" key="3">
    <source>
        <dbReference type="ARBA" id="ARBA00023163"/>
    </source>
</evidence>
<dbReference type="GO" id="GO:0006355">
    <property type="term" value="P:regulation of DNA-templated transcription"/>
    <property type="evidence" value="ECO:0007669"/>
    <property type="project" value="InterPro"/>
</dbReference>
<dbReference type="RefSeq" id="WP_092669796.1">
    <property type="nucleotide sequence ID" value="NZ_FOXS01000001.1"/>
</dbReference>
<evidence type="ECO:0000313" key="5">
    <source>
        <dbReference type="EMBL" id="SFQ00362.1"/>
    </source>
</evidence>
<dbReference type="OrthoDB" id="965844at2"/>
<dbReference type="PANTHER" id="PTHR44688:SF16">
    <property type="entry name" value="DNA-BINDING TRANSCRIPTIONAL ACTIVATOR DEVR_DOSR"/>
    <property type="match status" value="1"/>
</dbReference>
<protein>
    <submittedName>
        <fullName evidence="5">Regulatory protein, luxR family</fullName>
    </submittedName>
</protein>
<dbReference type="InterPro" id="IPR000792">
    <property type="entry name" value="Tscrpt_reg_LuxR_C"/>
</dbReference>
<evidence type="ECO:0000259" key="4">
    <source>
        <dbReference type="PROSITE" id="PS50043"/>
    </source>
</evidence>
<dbReference type="PRINTS" id="PR00038">
    <property type="entry name" value="HTHLUXR"/>
</dbReference>
<sequence>MISENDSVHAAASASGSEANARTLLQQNRIAYAVAEVAATADLHPGVTIIHNILTDSVEYMSRQGTVLLQTTLPALRAMGPDYHKVFFNPTDVADYLPKILKMVGSSDPSAVVSFFQQVRTTQSAEYSWYFSITRVLLRDTDGSPLLLITTACPIDPLHHVTHKVSRLLEENNFLRQHSASFSTLTAREREVLRRLALGLSAPEIAEELFLSAATVETHRRNLRRKLGIRTSYELTEYARAFDLI</sequence>
<dbReference type="PROSITE" id="PS50043">
    <property type="entry name" value="HTH_LUXR_2"/>
    <property type="match status" value="1"/>
</dbReference>
<gene>
    <name evidence="5" type="ORF">SAMN04515668_1126</name>
</gene>
<name>A0A1I5UYV7_HYMAR</name>